<reference evidence="2" key="1">
    <citation type="journal article" date="2021" name="Proc. Natl. Acad. Sci. U.S.A.">
        <title>A Catalog of Tens of Thousands of Viruses from Human Metagenomes Reveals Hidden Associations with Chronic Diseases.</title>
        <authorList>
            <person name="Tisza M.J."/>
            <person name="Buck C.B."/>
        </authorList>
    </citation>
    <scope>NUCLEOTIDE SEQUENCE</scope>
    <source>
        <strain evidence="2">CtIty1</strain>
    </source>
</reference>
<evidence type="ECO:0000256" key="1">
    <source>
        <dbReference type="SAM" id="MobiDB-lite"/>
    </source>
</evidence>
<organism evidence="2">
    <name type="scientific">Myoviridae sp. ctIty1</name>
    <dbReference type="NCBI Taxonomy" id="2827673"/>
    <lineage>
        <taxon>Viruses</taxon>
        <taxon>Duplodnaviria</taxon>
        <taxon>Heunggongvirae</taxon>
        <taxon>Uroviricota</taxon>
        <taxon>Caudoviricetes</taxon>
    </lineage>
</organism>
<feature type="region of interest" description="Disordered" evidence="1">
    <location>
        <begin position="32"/>
        <end position="58"/>
    </location>
</feature>
<protein>
    <submittedName>
        <fullName evidence="2">Uncharacterized protein</fullName>
    </submittedName>
</protein>
<evidence type="ECO:0000313" key="2">
    <source>
        <dbReference type="EMBL" id="DAF62261.1"/>
    </source>
</evidence>
<name>A0A8S5TG33_9CAUD</name>
<proteinExistence type="predicted"/>
<feature type="compositionally biased region" description="Basic and acidic residues" evidence="1">
    <location>
        <begin position="32"/>
        <end position="43"/>
    </location>
</feature>
<dbReference type="EMBL" id="BK032823">
    <property type="protein sequence ID" value="DAF62261.1"/>
    <property type="molecule type" value="Genomic_DNA"/>
</dbReference>
<sequence>MNNNIYVSARRALNDYDANKVTYSRKKLNKKKEEPFVEPKKSDMCIGTGSPMDVKNHR</sequence>
<accession>A0A8S5TG33</accession>